<dbReference type="EC" id="2.7.7.65" evidence="1"/>
<dbReference type="CDD" id="cd01949">
    <property type="entry name" value="GGDEF"/>
    <property type="match status" value="1"/>
</dbReference>
<evidence type="ECO:0000256" key="2">
    <source>
        <dbReference type="ARBA" id="ARBA00034247"/>
    </source>
</evidence>
<organism evidence="5 6">
    <name type="scientific">Microbulbifer variabilis</name>
    <dbReference type="NCBI Taxonomy" id="266805"/>
    <lineage>
        <taxon>Bacteria</taxon>
        <taxon>Pseudomonadati</taxon>
        <taxon>Pseudomonadota</taxon>
        <taxon>Gammaproteobacteria</taxon>
        <taxon>Cellvibrionales</taxon>
        <taxon>Microbulbiferaceae</taxon>
        <taxon>Microbulbifer</taxon>
    </lineage>
</organism>
<evidence type="ECO:0000313" key="6">
    <source>
        <dbReference type="Proteomes" id="UP001055658"/>
    </source>
</evidence>
<dbReference type="PANTHER" id="PTHR45138">
    <property type="entry name" value="REGULATORY COMPONENTS OF SENSORY TRANSDUCTION SYSTEM"/>
    <property type="match status" value="1"/>
</dbReference>
<evidence type="ECO:0000313" key="5">
    <source>
        <dbReference type="EMBL" id="USD20568.1"/>
    </source>
</evidence>
<feature type="transmembrane region" description="Helical" evidence="3">
    <location>
        <begin position="104"/>
        <end position="125"/>
    </location>
</feature>
<gene>
    <name evidence="5" type="ORF">MJO52_16015</name>
</gene>
<keyword evidence="3" id="KW-0472">Membrane</keyword>
<proteinExistence type="predicted"/>
<keyword evidence="3" id="KW-0812">Transmembrane</keyword>
<reference evidence="5" key="1">
    <citation type="submission" date="2022-02" db="EMBL/GenBank/DDBJ databases">
        <title>Coral-associated bacteria.</title>
        <authorList>
            <person name="Tang K."/>
            <person name="Wang X."/>
        </authorList>
    </citation>
    <scope>NUCLEOTIDE SEQUENCE</scope>
    <source>
        <strain evidence="5">SCSIO 43006</strain>
    </source>
</reference>
<evidence type="ECO:0000256" key="1">
    <source>
        <dbReference type="ARBA" id="ARBA00012528"/>
    </source>
</evidence>
<comment type="catalytic activity">
    <reaction evidence="2">
        <text>2 GTP = 3',3'-c-di-GMP + 2 diphosphate</text>
        <dbReference type="Rhea" id="RHEA:24898"/>
        <dbReference type="ChEBI" id="CHEBI:33019"/>
        <dbReference type="ChEBI" id="CHEBI:37565"/>
        <dbReference type="ChEBI" id="CHEBI:58805"/>
        <dbReference type="EC" id="2.7.7.65"/>
    </reaction>
</comment>
<evidence type="ECO:0000256" key="3">
    <source>
        <dbReference type="SAM" id="Phobius"/>
    </source>
</evidence>
<dbReference type="Gene3D" id="3.30.70.270">
    <property type="match status" value="1"/>
</dbReference>
<feature type="transmembrane region" description="Helical" evidence="3">
    <location>
        <begin position="81"/>
        <end position="97"/>
    </location>
</feature>
<dbReference type="Pfam" id="PF00990">
    <property type="entry name" value="GGDEF"/>
    <property type="match status" value="1"/>
</dbReference>
<keyword evidence="3" id="KW-1133">Transmembrane helix</keyword>
<keyword evidence="6" id="KW-1185">Reference proteome</keyword>
<feature type="domain" description="GGDEF" evidence="4">
    <location>
        <begin position="245"/>
        <end position="392"/>
    </location>
</feature>
<dbReference type="InterPro" id="IPR050469">
    <property type="entry name" value="Diguanylate_Cyclase"/>
</dbReference>
<dbReference type="InterPro" id="IPR000160">
    <property type="entry name" value="GGDEF_dom"/>
</dbReference>
<dbReference type="Proteomes" id="UP001055658">
    <property type="component" value="Chromosome"/>
</dbReference>
<evidence type="ECO:0000259" key="4">
    <source>
        <dbReference type="PROSITE" id="PS50887"/>
    </source>
</evidence>
<feature type="transmembrane region" description="Helical" evidence="3">
    <location>
        <begin position="155"/>
        <end position="176"/>
    </location>
</feature>
<accession>A0ABY4V8I2</accession>
<dbReference type="NCBIfam" id="TIGR00254">
    <property type="entry name" value="GGDEF"/>
    <property type="match status" value="1"/>
</dbReference>
<dbReference type="EMBL" id="CP092418">
    <property type="protein sequence ID" value="USD20568.1"/>
    <property type="molecule type" value="Genomic_DNA"/>
</dbReference>
<dbReference type="InterPro" id="IPR029787">
    <property type="entry name" value="Nucleotide_cyclase"/>
</dbReference>
<name>A0ABY4V8I2_9GAMM</name>
<feature type="transmembrane region" description="Helical" evidence="3">
    <location>
        <begin position="188"/>
        <end position="211"/>
    </location>
</feature>
<feature type="transmembrane region" description="Helical" evidence="3">
    <location>
        <begin position="6"/>
        <end position="25"/>
    </location>
</feature>
<dbReference type="InterPro" id="IPR043128">
    <property type="entry name" value="Rev_trsase/Diguanyl_cyclase"/>
</dbReference>
<dbReference type="PROSITE" id="PS50887">
    <property type="entry name" value="GGDEF"/>
    <property type="match status" value="1"/>
</dbReference>
<feature type="transmembrane region" description="Helical" evidence="3">
    <location>
        <begin position="37"/>
        <end position="69"/>
    </location>
</feature>
<dbReference type="SMART" id="SM00267">
    <property type="entry name" value="GGDEF"/>
    <property type="match status" value="1"/>
</dbReference>
<dbReference type="PANTHER" id="PTHR45138:SF9">
    <property type="entry name" value="DIGUANYLATE CYCLASE DGCM-RELATED"/>
    <property type="match status" value="1"/>
</dbReference>
<dbReference type="SUPFAM" id="SSF55073">
    <property type="entry name" value="Nucleotide cyclase"/>
    <property type="match status" value="1"/>
</dbReference>
<dbReference type="RefSeq" id="WP_252082980.1">
    <property type="nucleotide sequence ID" value="NZ_CP092418.1"/>
</dbReference>
<protein>
    <recommendedName>
        <fullName evidence="1">diguanylate cyclase</fullName>
        <ecNumber evidence="1">2.7.7.65</ecNumber>
    </recommendedName>
</protein>
<sequence length="392" mass="44378">MQWLRFSWIPGLLLGLPLVQYLPWLDLAFLHNAQLPFLLLVGALLLSFFYHSSRVGLAALLLMAFYGATRLDWLLGWEQDLPIYLGLIALNLMLFSCSRDRSIWGYLGGVWLMALLGQGMGLFWVQQNFGPLLQQFSLPHLPAWSLAFESFTSPLPLLACMAASMGAFALLILYPGPTAMGLLSCNLLMLYGVWSGMPLVPLMSVAGLLLLTSLLGSSYELAFRDELTGVKSRRAFRYQMLTPGWHYCIAMIDIDHFKKLNDRFGHQLGDQVLRMVATQIARYAPGQLFRYGGEEFVLLIPGRDREAAEKQLEFMREKIASYPMHLRSGKRSSGNKFWRSENRTGQQVKVTVSIGLAQKSRRLRRAEEILKAADQALYKAKRSGRNRMSIHH</sequence>